<keyword evidence="1" id="KW-1133">Transmembrane helix</keyword>
<gene>
    <name evidence="2" type="ORF">ACFPJA_09725</name>
</gene>
<sequence>MSRLLSLEPTEPLRYLLTNVVVWVGVASVVEFAVAGGRLADAIVTGAFGGVAFGVAMILFNGRAER</sequence>
<accession>A0ABD5QRW4</accession>
<dbReference type="RefSeq" id="WP_122104939.1">
    <property type="nucleotide sequence ID" value="NZ_JBHSKV010000013.1"/>
</dbReference>
<comment type="caution">
    <text evidence="2">The sequence shown here is derived from an EMBL/GenBank/DDBJ whole genome shotgun (WGS) entry which is preliminary data.</text>
</comment>
<feature type="transmembrane region" description="Helical" evidence="1">
    <location>
        <begin position="12"/>
        <end position="36"/>
    </location>
</feature>
<protein>
    <submittedName>
        <fullName evidence="2">Uncharacterized protein</fullName>
    </submittedName>
</protein>
<dbReference type="AlphaFoldDB" id="A0ABD5QRW4"/>
<evidence type="ECO:0000256" key="1">
    <source>
        <dbReference type="SAM" id="Phobius"/>
    </source>
</evidence>
<organism evidence="2 3">
    <name type="scientific">Halorubrum glutamatedens</name>
    <dbReference type="NCBI Taxonomy" id="2707018"/>
    <lineage>
        <taxon>Archaea</taxon>
        <taxon>Methanobacteriati</taxon>
        <taxon>Methanobacteriota</taxon>
        <taxon>Stenosarchaea group</taxon>
        <taxon>Halobacteria</taxon>
        <taxon>Halobacteriales</taxon>
        <taxon>Haloferacaceae</taxon>
        <taxon>Halorubrum</taxon>
    </lineage>
</organism>
<evidence type="ECO:0000313" key="3">
    <source>
        <dbReference type="Proteomes" id="UP001596145"/>
    </source>
</evidence>
<keyword evidence="1" id="KW-0472">Membrane</keyword>
<keyword evidence="1" id="KW-0812">Transmembrane</keyword>
<dbReference type="EMBL" id="JBHSKV010000013">
    <property type="protein sequence ID" value="MFC5134989.1"/>
    <property type="molecule type" value="Genomic_DNA"/>
</dbReference>
<reference evidence="2 3" key="1">
    <citation type="journal article" date="2019" name="Int. J. Syst. Evol. Microbiol.">
        <title>The Global Catalogue of Microorganisms (GCM) 10K type strain sequencing project: providing services to taxonomists for standard genome sequencing and annotation.</title>
        <authorList>
            <consortium name="The Broad Institute Genomics Platform"/>
            <consortium name="The Broad Institute Genome Sequencing Center for Infectious Disease"/>
            <person name="Wu L."/>
            <person name="Ma J."/>
        </authorList>
    </citation>
    <scope>NUCLEOTIDE SEQUENCE [LARGE SCALE GENOMIC DNA]</scope>
    <source>
        <strain evidence="2 3">CGMCC 1.16026</strain>
    </source>
</reference>
<name>A0ABD5QRW4_9EURY</name>
<dbReference type="Proteomes" id="UP001596145">
    <property type="component" value="Unassembled WGS sequence"/>
</dbReference>
<keyword evidence="3" id="KW-1185">Reference proteome</keyword>
<proteinExistence type="predicted"/>
<evidence type="ECO:0000313" key="2">
    <source>
        <dbReference type="EMBL" id="MFC5134989.1"/>
    </source>
</evidence>
<feature type="transmembrane region" description="Helical" evidence="1">
    <location>
        <begin position="42"/>
        <end position="60"/>
    </location>
</feature>